<dbReference type="Pfam" id="PF00144">
    <property type="entry name" value="Beta-lactamase"/>
    <property type="match status" value="1"/>
</dbReference>
<dbReference type="RefSeq" id="WP_064593562.1">
    <property type="nucleotide sequence ID" value="NZ_LYRP01000001.1"/>
</dbReference>
<accession>A0A1B7L7K4</accession>
<keyword evidence="3" id="KW-1185">Reference proteome</keyword>
<keyword evidence="2" id="KW-0378">Hydrolase</keyword>
<dbReference type="OrthoDB" id="119951at2"/>
<protein>
    <submittedName>
        <fullName evidence="2">Serine hydrolase</fullName>
    </submittedName>
</protein>
<evidence type="ECO:0000259" key="1">
    <source>
        <dbReference type="Pfam" id="PF00144"/>
    </source>
</evidence>
<reference evidence="3" key="1">
    <citation type="submission" date="2016-05" db="EMBL/GenBank/DDBJ databases">
        <authorList>
            <person name="Behera P."/>
            <person name="Vaishampayan P."/>
            <person name="Singh N."/>
            <person name="Raina V."/>
            <person name="Suar M."/>
            <person name="Pattnaik A."/>
            <person name="Rastogi G."/>
        </authorList>
    </citation>
    <scope>NUCLEOTIDE SEQUENCE [LARGE SCALE GENOMIC DNA]</scope>
    <source>
        <strain evidence="3">MP23</strain>
    </source>
</reference>
<proteinExistence type="predicted"/>
<sequence>MQAEDALNASLTGIFDQAIEQGRVVGAVCAVAHQGKLSHISAHGFADREKQRPMLPTTGFRLSSVTKPIVTLAALRLVAAGILELDAPVTQWLPDFTPTGPQGEAVSITLHQLLTHTSGLGYGFNQDSDGPYLSAGISDGLDHVDFDLAENLRRLSSVPLLFRPGESWAYSLGMDVMGAVIEKATGKSLPQAVAELVAMPLGMSHSGFVTAGLDNIAVAYANSEQGAVIIGENEKVPLPEGIGGSVRFSPSRVADSQAYPSGGAGMYGCAPDILSFLEALRTGAGLLPASLQSAIYQAHCGPEAECAGPGWGFGYGGAVLVDPQATKTPQSPGTLSWGGVYGHNWFIDRHNDLTVVLMTNTAYEGMCGLLTLEVRDAVYAALNAGYIPAA</sequence>
<name>A0A1B7L7K4_9ENTR</name>
<evidence type="ECO:0000313" key="3">
    <source>
        <dbReference type="Proteomes" id="UP000078225"/>
    </source>
</evidence>
<dbReference type="PANTHER" id="PTHR43283">
    <property type="entry name" value="BETA-LACTAMASE-RELATED"/>
    <property type="match status" value="1"/>
</dbReference>
<feature type="domain" description="Beta-lactamase-related" evidence="1">
    <location>
        <begin position="13"/>
        <end position="364"/>
    </location>
</feature>
<dbReference type="PANTHER" id="PTHR43283:SF3">
    <property type="entry name" value="BETA-LACTAMASE FAMILY PROTEIN (AFU_ORTHOLOGUE AFUA_5G07500)"/>
    <property type="match status" value="1"/>
</dbReference>
<comment type="caution">
    <text evidence="2">The sequence shown here is derived from an EMBL/GenBank/DDBJ whole genome shotgun (WGS) entry which is preliminary data.</text>
</comment>
<dbReference type="InterPro" id="IPR001466">
    <property type="entry name" value="Beta-lactam-related"/>
</dbReference>
<dbReference type="Gene3D" id="3.40.710.10">
    <property type="entry name" value="DD-peptidase/beta-lactamase superfamily"/>
    <property type="match status" value="1"/>
</dbReference>
<dbReference type="InterPro" id="IPR050789">
    <property type="entry name" value="Diverse_Enzym_Activities"/>
</dbReference>
<dbReference type="GO" id="GO:0016787">
    <property type="term" value="F:hydrolase activity"/>
    <property type="evidence" value="ECO:0007669"/>
    <property type="project" value="UniProtKB-KW"/>
</dbReference>
<dbReference type="EMBL" id="LYRP01000001">
    <property type="protein sequence ID" value="OAT78266.1"/>
    <property type="molecule type" value="Genomic_DNA"/>
</dbReference>
<evidence type="ECO:0000313" key="2">
    <source>
        <dbReference type="EMBL" id="OAT78266.1"/>
    </source>
</evidence>
<dbReference type="InterPro" id="IPR012338">
    <property type="entry name" value="Beta-lactam/transpept-like"/>
</dbReference>
<dbReference type="STRING" id="1691903.A9B99_00560"/>
<gene>
    <name evidence="2" type="ORF">A9B99_00560</name>
</gene>
<organism evidence="2 3">
    <name type="scientific">Mangrovibacter phragmitis</name>
    <dbReference type="NCBI Taxonomy" id="1691903"/>
    <lineage>
        <taxon>Bacteria</taxon>
        <taxon>Pseudomonadati</taxon>
        <taxon>Pseudomonadota</taxon>
        <taxon>Gammaproteobacteria</taxon>
        <taxon>Enterobacterales</taxon>
        <taxon>Enterobacteriaceae</taxon>
        <taxon>Mangrovibacter</taxon>
    </lineage>
</organism>
<dbReference type="SUPFAM" id="SSF56601">
    <property type="entry name" value="beta-lactamase/transpeptidase-like"/>
    <property type="match status" value="1"/>
</dbReference>
<dbReference type="Proteomes" id="UP000078225">
    <property type="component" value="Unassembled WGS sequence"/>
</dbReference>
<dbReference type="AlphaFoldDB" id="A0A1B7L7K4"/>